<dbReference type="Pfam" id="PF22807">
    <property type="entry name" value="TrAA12"/>
    <property type="match status" value="1"/>
</dbReference>
<evidence type="ECO:0000256" key="2">
    <source>
        <dbReference type="ARBA" id="ARBA00022723"/>
    </source>
</evidence>
<dbReference type="Pfam" id="PF00034">
    <property type="entry name" value="Cytochrom_C"/>
    <property type="match status" value="1"/>
</dbReference>
<evidence type="ECO:0000256" key="3">
    <source>
        <dbReference type="ARBA" id="ARBA00023004"/>
    </source>
</evidence>
<gene>
    <name evidence="6" type="ORF">CRP01_25755</name>
</gene>
<dbReference type="GO" id="GO:0020037">
    <property type="term" value="F:heme binding"/>
    <property type="evidence" value="ECO:0007669"/>
    <property type="project" value="InterPro"/>
</dbReference>
<dbReference type="GO" id="GO:0046872">
    <property type="term" value="F:metal ion binding"/>
    <property type="evidence" value="ECO:0007669"/>
    <property type="project" value="UniProtKB-KW"/>
</dbReference>
<keyword evidence="7" id="KW-1185">Reference proteome</keyword>
<dbReference type="Gene3D" id="2.120.10.30">
    <property type="entry name" value="TolB, C-terminal domain"/>
    <property type="match status" value="1"/>
</dbReference>
<evidence type="ECO:0000313" key="6">
    <source>
        <dbReference type="EMBL" id="PHN03659.1"/>
    </source>
</evidence>
<dbReference type="InterPro" id="IPR054539">
    <property type="entry name" value="Beta-prop_PDH"/>
</dbReference>
<dbReference type="InterPro" id="IPR036909">
    <property type="entry name" value="Cyt_c-like_dom_sf"/>
</dbReference>
<dbReference type="Gene3D" id="1.10.760.10">
    <property type="entry name" value="Cytochrome c-like domain"/>
    <property type="match status" value="1"/>
</dbReference>
<reference evidence="6 7" key="1">
    <citation type="submission" date="2017-10" db="EMBL/GenBank/DDBJ databases">
        <title>The draft genome sequence of Lewinella nigricans NBRC 102662.</title>
        <authorList>
            <person name="Wang K."/>
        </authorList>
    </citation>
    <scope>NUCLEOTIDE SEQUENCE [LARGE SCALE GENOMIC DNA]</scope>
    <source>
        <strain evidence="6 7">NBRC 102662</strain>
    </source>
</reference>
<dbReference type="Proteomes" id="UP000223913">
    <property type="component" value="Unassembled WGS sequence"/>
</dbReference>
<keyword evidence="3 4" id="KW-0408">Iron</keyword>
<dbReference type="PANTHER" id="PTHR35008">
    <property type="entry name" value="BLL4482 PROTEIN-RELATED"/>
    <property type="match status" value="1"/>
</dbReference>
<dbReference type="GO" id="GO:0009055">
    <property type="term" value="F:electron transfer activity"/>
    <property type="evidence" value="ECO:0007669"/>
    <property type="project" value="InterPro"/>
</dbReference>
<dbReference type="InterPro" id="IPR051459">
    <property type="entry name" value="Cytochrome_c-type_DH"/>
</dbReference>
<sequence length="567" mass="62328">MEFKPYSFLSFFALSLLLVFLGCKSQPEDQMADLPRPEADHGGIQLPDDFGAIVVADTLGRGRHITVNDNGDIYVRLRSNNGMGIAALRDTSVDGRADIRESFVENSAGTEVKIHNGYLYFSSPTHVMRMAMQEDELIPQGAIDTIITFPDSTAQGHSSKSFTFDGEGNIYVNIGSRSNACQEVARSPGSKGKDPCPEVPFRAAIWKFKADQIGQVQDDGEPYGIGIRNTVGLTWFNGNLYAVQHGRDDLHRFWPDLYTPEQSRDMPAEEFLMVEEGDDFGWPYCYYDPFQEKKMMAPEYGGDGKTQGRCEGIKSPLVAFPGHWGPNDLMFYTGDMFPERYKNGAFIAFHGSWNRLNFEQAGFKVAFVPMENGQPTGEFEVFADGFTGPQQVVSTRDALFRPCGLAQGPDGSIYVVDSQKGRVWRIFYYGENSGISSEPAEEMVADAGDSEPDEAMSEAMAAGQVVYDQYCKVCHMVDGSGVPNLNPPLKGTDWVTGDKERLIGVVLNGLSEPIEINGESFQNAMAPHNFLSDEQIAGVLTYIRGSFGNEAGEVTAAEVAAVRGEAQ</sequence>
<dbReference type="PANTHER" id="PTHR35008:SF8">
    <property type="entry name" value="ALCOHOL DEHYDROGENASE CYTOCHROME C SUBUNIT"/>
    <property type="match status" value="1"/>
</dbReference>
<dbReference type="InterPro" id="IPR011041">
    <property type="entry name" value="Quinoprot_gluc/sorb_DH_b-prop"/>
</dbReference>
<evidence type="ECO:0000313" key="7">
    <source>
        <dbReference type="Proteomes" id="UP000223913"/>
    </source>
</evidence>
<evidence type="ECO:0000259" key="5">
    <source>
        <dbReference type="PROSITE" id="PS51007"/>
    </source>
</evidence>
<accession>A0A2D0N674</accession>
<feature type="domain" description="Cytochrome c" evidence="5">
    <location>
        <begin position="458"/>
        <end position="547"/>
    </location>
</feature>
<evidence type="ECO:0000256" key="4">
    <source>
        <dbReference type="PROSITE-ProRule" id="PRU00433"/>
    </source>
</evidence>
<keyword evidence="2 4" id="KW-0479">Metal-binding</keyword>
<dbReference type="RefSeq" id="WP_099152986.1">
    <property type="nucleotide sequence ID" value="NZ_PDUD01000030.1"/>
</dbReference>
<protein>
    <submittedName>
        <fullName evidence="6">Cytochrome C</fullName>
    </submittedName>
</protein>
<name>A0A2D0N674_FLAN2</name>
<dbReference type="SUPFAM" id="SSF46626">
    <property type="entry name" value="Cytochrome c"/>
    <property type="match status" value="1"/>
</dbReference>
<dbReference type="EMBL" id="PDUD01000030">
    <property type="protein sequence ID" value="PHN03659.1"/>
    <property type="molecule type" value="Genomic_DNA"/>
</dbReference>
<organism evidence="6 7">
    <name type="scientific">Flavilitoribacter nigricans (strain ATCC 23147 / DSM 23189 / NBRC 102662 / NCIMB 1420 / SS-2)</name>
    <name type="common">Lewinella nigricans</name>
    <dbReference type="NCBI Taxonomy" id="1122177"/>
    <lineage>
        <taxon>Bacteria</taxon>
        <taxon>Pseudomonadati</taxon>
        <taxon>Bacteroidota</taxon>
        <taxon>Saprospiria</taxon>
        <taxon>Saprospirales</taxon>
        <taxon>Lewinellaceae</taxon>
        <taxon>Flavilitoribacter</taxon>
    </lineage>
</organism>
<keyword evidence="1 4" id="KW-0349">Heme</keyword>
<dbReference type="InterPro" id="IPR009056">
    <property type="entry name" value="Cyt_c-like_dom"/>
</dbReference>
<comment type="caution">
    <text evidence="6">The sequence shown here is derived from an EMBL/GenBank/DDBJ whole genome shotgun (WGS) entry which is preliminary data.</text>
</comment>
<dbReference type="SUPFAM" id="SSF50952">
    <property type="entry name" value="Soluble quinoprotein glucose dehydrogenase"/>
    <property type="match status" value="1"/>
</dbReference>
<dbReference type="PROSITE" id="PS51257">
    <property type="entry name" value="PROKAR_LIPOPROTEIN"/>
    <property type="match status" value="1"/>
</dbReference>
<dbReference type="AlphaFoldDB" id="A0A2D0N674"/>
<evidence type="ECO:0000256" key="1">
    <source>
        <dbReference type="ARBA" id="ARBA00022617"/>
    </source>
</evidence>
<dbReference type="PROSITE" id="PS51007">
    <property type="entry name" value="CYTC"/>
    <property type="match status" value="1"/>
</dbReference>
<dbReference type="InterPro" id="IPR011042">
    <property type="entry name" value="6-blade_b-propeller_TolB-like"/>
</dbReference>
<proteinExistence type="predicted"/>
<dbReference type="OrthoDB" id="9811395at2"/>